<evidence type="ECO:0000313" key="2">
    <source>
        <dbReference type="EMBL" id="GBM98590.1"/>
    </source>
</evidence>
<reference evidence="2 3" key="1">
    <citation type="journal article" date="2019" name="Sci. Rep.">
        <title>Orb-weaving spider Araneus ventricosus genome elucidates the spidroin gene catalogue.</title>
        <authorList>
            <person name="Kono N."/>
            <person name="Nakamura H."/>
            <person name="Ohtoshi R."/>
            <person name="Moran D.A.P."/>
            <person name="Shinohara A."/>
            <person name="Yoshida Y."/>
            <person name="Fujiwara M."/>
            <person name="Mori M."/>
            <person name="Tomita M."/>
            <person name="Arakawa K."/>
        </authorList>
    </citation>
    <scope>NUCLEOTIDE SEQUENCE [LARGE SCALE GENOMIC DNA]</scope>
</reference>
<gene>
    <name evidence="2" type="ORF">AVEN_215100_1</name>
</gene>
<dbReference type="SUPFAM" id="SSF53098">
    <property type="entry name" value="Ribonuclease H-like"/>
    <property type="match status" value="1"/>
</dbReference>
<proteinExistence type="predicted"/>
<accession>A0A4Y2K824</accession>
<dbReference type="Proteomes" id="UP000499080">
    <property type="component" value="Unassembled WGS sequence"/>
</dbReference>
<dbReference type="InterPro" id="IPR036397">
    <property type="entry name" value="RNaseH_sf"/>
</dbReference>
<dbReference type="InterPro" id="IPR012337">
    <property type="entry name" value="RNaseH-like_sf"/>
</dbReference>
<evidence type="ECO:0000313" key="3">
    <source>
        <dbReference type="Proteomes" id="UP000499080"/>
    </source>
</evidence>
<dbReference type="PANTHER" id="PTHR47331">
    <property type="entry name" value="PHD-TYPE DOMAIN-CONTAINING PROTEIN"/>
    <property type="match status" value="1"/>
</dbReference>
<protein>
    <recommendedName>
        <fullName evidence="1">Integrase catalytic domain-containing protein</fullName>
    </recommendedName>
</protein>
<sequence>MLLIQKESFKDVNDDKLKKLRPIIDCNGLIRAKTNISNRDDTNDFKFPIILPSDHTVVKLLIMNAHNDLLHAGTSMLMSHLREKYWIIKAQLITSLTTEVFLQSLRRFIARRGRPTIIYSDNGTNFKGAERLLHALYWDGILSKAAEEKIQWKFNPPSAALWGGWWERLAQMTKEILRKILGRAALDYEELVTVLCDCERVINSRPLTYVSEDVEDVSPLTPEMFLREIPQSGVADIDTVNKEKLGKRAKYLQKIREQLRARFRIEYLGQLRQQSIKNYENKPIKVGGIALLEDSNKNAAIVI</sequence>
<comment type="caution">
    <text evidence="2">The sequence shown here is derived from an EMBL/GenBank/DDBJ whole genome shotgun (WGS) entry which is preliminary data.</text>
</comment>
<dbReference type="OrthoDB" id="5967017at2759"/>
<dbReference type="GO" id="GO:0003676">
    <property type="term" value="F:nucleic acid binding"/>
    <property type="evidence" value="ECO:0007669"/>
    <property type="project" value="InterPro"/>
</dbReference>
<dbReference type="GO" id="GO:0015074">
    <property type="term" value="P:DNA integration"/>
    <property type="evidence" value="ECO:0007669"/>
    <property type="project" value="InterPro"/>
</dbReference>
<keyword evidence="3" id="KW-1185">Reference proteome</keyword>
<dbReference type="InterPro" id="IPR001584">
    <property type="entry name" value="Integrase_cat-core"/>
</dbReference>
<dbReference type="PROSITE" id="PS50994">
    <property type="entry name" value="INTEGRASE"/>
    <property type="match status" value="1"/>
</dbReference>
<name>A0A4Y2K824_ARAVE</name>
<evidence type="ECO:0000259" key="1">
    <source>
        <dbReference type="PROSITE" id="PS50994"/>
    </source>
</evidence>
<dbReference type="AlphaFoldDB" id="A0A4Y2K824"/>
<dbReference type="Gene3D" id="3.30.420.10">
    <property type="entry name" value="Ribonuclease H-like superfamily/Ribonuclease H"/>
    <property type="match status" value="1"/>
</dbReference>
<feature type="domain" description="Integrase catalytic" evidence="1">
    <location>
        <begin position="44"/>
        <end position="230"/>
    </location>
</feature>
<dbReference type="EMBL" id="BGPR01004338">
    <property type="protein sequence ID" value="GBM98590.1"/>
    <property type="molecule type" value="Genomic_DNA"/>
</dbReference>
<organism evidence="2 3">
    <name type="scientific">Araneus ventricosus</name>
    <name type="common">Orbweaver spider</name>
    <name type="synonym">Epeira ventricosa</name>
    <dbReference type="NCBI Taxonomy" id="182803"/>
    <lineage>
        <taxon>Eukaryota</taxon>
        <taxon>Metazoa</taxon>
        <taxon>Ecdysozoa</taxon>
        <taxon>Arthropoda</taxon>
        <taxon>Chelicerata</taxon>
        <taxon>Arachnida</taxon>
        <taxon>Araneae</taxon>
        <taxon>Araneomorphae</taxon>
        <taxon>Entelegynae</taxon>
        <taxon>Araneoidea</taxon>
        <taxon>Araneidae</taxon>
        <taxon>Araneus</taxon>
    </lineage>
</organism>